<evidence type="ECO:0000256" key="8">
    <source>
        <dbReference type="ARBA" id="ARBA00022898"/>
    </source>
</evidence>
<evidence type="ECO:0000256" key="11">
    <source>
        <dbReference type="HAMAP-Rule" id="MF_01023"/>
    </source>
</evidence>
<dbReference type="GO" id="GO:0030170">
    <property type="term" value="F:pyridoxal phosphate binding"/>
    <property type="evidence" value="ECO:0007669"/>
    <property type="project" value="InterPro"/>
</dbReference>
<comment type="catalytic activity">
    <reaction evidence="10 11">
        <text>L-histidinol phosphate + 2-oxoglutarate = 3-(imidazol-4-yl)-2-oxopropyl phosphate + L-glutamate</text>
        <dbReference type="Rhea" id="RHEA:23744"/>
        <dbReference type="ChEBI" id="CHEBI:16810"/>
        <dbReference type="ChEBI" id="CHEBI:29985"/>
        <dbReference type="ChEBI" id="CHEBI:57766"/>
        <dbReference type="ChEBI" id="CHEBI:57980"/>
        <dbReference type="EC" id="2.6.1.9"/>
    </reaction>
</comment>
<proteinExistence type="inferred from homology"/>
<accession>B3EQK1</accession>
<dbReference type="InterPro" id="IPR015421">
    <property type="entry name" value="PyrdxlP-dep_Trfase_major"/>
</dbReference>
<dbReference type="KEGG" id="cpb:Cphamn1_1096"/>
<protein>
    <recommendedName>
        <fullName evidence="11">Histidinol-phosphate aminotransferase</fullName>
        <ecNumber evidence="11">2.6.1.9</ecNumber>
    </recommendedName>
    <alternativeName>
        <fullName evidence="11">Imidazole acetol-phosphate transaminase</fullName>
    </alternativeName>
</protein>
<dbReference type="EC" id="2.6.1.9" evidence="11"/>
<keyword evidence="5 11" id="KW-0032">Aminotransferase</keyword>
<dbReference type="STRING" id="331678.Cphamn1_1096"/>
<dbReference type="InterPro" id="IPR001917">
    <property type="entry name" value="Aminotrans_II_pyridoxalP_BS"/>
</dbReference>
<dbReference type="EMBL" id="CP001101">
    <property type="protein sequence ID" value="ACE04034.1"/>
    <property type="molecule type" value="Genomic_DNA"/>
</dbReference>
<comment type="pathway">
    <text evidence="2 11">Amino-acid biosynthesis; L-histidine biosynthesis; L-histidine from 5-phospho-alpha-D-ribose 1-diphosphate: step 7/9.</text>
</comment>
<dbReference type="InterPro" id="IPR004839">
    <property type="entry name" value="Aminotransferase_I/II_large"/>
</dbReference>
<dbReference type="Gene3D" id="3.40.640.10">
    <property type="entry name" value="Type I PLP-dependent aspartate aminotransferase-like (Major domain)"/>
    <property type="match status" value="1"/>
</dbReference>
<dbReference type="InterPro" id="IPR015424">
    <property type="entry name" value="PyrdxlP-dep_Trfase"/>
</dbReference>
<dbReference type="Gene3D" id="3.90.1150.10">
    <property type="entry name" value="Aspartate Aminotransferase, domain 1"/>
    <property type="match status" value="1"/>
</dbReference>
<keyword evidence="8 11" id="KW-0663">Pyridoxal phosphate</keyword>
<dbReference type="PANTHER" id="PTHR42885">
    <property type="entry name" value="HISTIDINOL-PHOSPHATE AMINOTRANSFERASE-RELATED"/>
    <property type="match status" value="1"/>
</dbReference>
<dbReference type="InterPro" id="IPR005861">
    <property type="entry name" value="HisP_aminotrans"/>
</dbReference>
<dbReference type="SUPFAM" id="SSF53383">
    <property type="entry name" value="PLP-dependent transferases"/>
    <property type="match status" value="1"/>
</dbReference>
<dbReference type="UniPathway" id="UPA00031">
    <property type="reaction ID" value="UER00012"/>
</dbReference>
<dbReference type="HAMAP" id="MF_01023">
    <property type="entry name" value="HisC_aminotrans_2"/>
    <property type="match status" value="1"/>
</dbReference>
<evidence type="ECO:0000259" key="12">
    <source>
        <dbReference type="Pfam" id="PF00155"/>
    </source>
</evidence>
<evidence type="ECO:0000256" key="2">
    <source>
        <dbReference type="ARBA" id="ARBA00005011"/>
    </source>
</evidence>
<reference evidence="13" key="1">
    <citation type="submission" date="2008-06" db="EMBL/GenBank/DDBJ databases">
        <title>Complete sequence of Chlorobium phaeobacteroides BS1.</title>
        <authorList>
            <consortium name="US DOE Joint Genome Institute"/>
            <person name="Lucas S."/>
            <person name="Copeland A."/>
            <person name="Lapidus A."/>
            <person name="Glavina del Rio T."/>
            <person name="Dalin E."/>
            <person name="Tice H."/>
            <person name="Bruce D."/>
            <person name="Goodwin L."/>
            <person name="Pitluck S."/>
            <person name="Schmutz J."/>
            <person name="Larimer F."/>
            <person name="Land M."/>
            <person name="Hauser L."/>
            <person name="Kyrpides N."/>
            <person name="Ovchinnikova G."/>
            <person name="Li T."/>
            <person name="Liu Z."/>
            <person name="Zhao F."/>
            <person name="Overmann J."/>
            <person name="Bryant D.A."/>
            <person name="Richardson P."/>
        </authorList>
    </citation>
    <scope>NUCLEOTIDE SEQUENCE [LARGE SCALE GENOMIC DNA]</scope>
    <source>
        <strain evidence="13">BS1</strain>
    </source>
</reference>
<evidence type="ECO:0000256" key="3">
    <source>
        <dbReference type="ARBA" id="ARBA00007970"/>
    </source>
</evidence>
<feature type="domain" description="Aminotransferase class I/classII large" evidence="12">
    <location>
        <begin position="39"/>
        <end position="361"/>
    </location>
</feature>
<dbReference type="GO" id="GO:0004400">
    <property type="term" value="F:histidinol-phosphate transaminase activity"/>
    <property type="evidence" value="ECO:0007669"/>
    <property type="project" value="UniProtKB-UniRule"/>
</dbReference>
<comment type="cofactor">
    <cofactor evidence="1 11">
        <name>pyridoxal 5'-phosphate</name>
        <dbReference type="ChEBI" id="CHEBI:597326"/>
    </cofactor>
</comment>
<dbReference type="GO" id="GO:0000105">
    <property type="term" value="P:L-histidine biosynthetic process"/>
    <property type="evidence" value="ECO:0007669"/>
    <property type="project" value="UniProtKB-UniRule"/>
</dbReference>
<keyword evidence="6 11" id="KW-0028">Amino-acid biosynthesis</keyword>
<evidence type="ECO:0000256" key="1">
    <source>
        <dbReference type="ARBA" id="ARBA00001933"/>
    </source>
</evidence>
<sequence length="365" mass="41240">MNSNKIFQEMRDKDFSRMLNPALQRIGAYSVEGGQSAEIKLNQNESPFDLPEGLKDAILDEFKQESWNRYPDILPYRGIQAYAEFTGVSPESVMMSNGSNEMLYTIFIACLEKGSRIVLPEPSFSLYDKLAIMLQAERIIVPMHDDLGFDVPEIIRRAQEERAAFIVLSTPNNPTGKSLSIEDIRMIVHEVDAIVLVDEAYVEFSREDSALCLIDEAPNLIVLRTMSKALALAGMRIGFALTNPALLAEIAKPKIPFTSSRLAEITLQHVLANYHLVEESVSYILQERERIYEALKGISGLHVFESDANFIIIRVRNAQEVFSFLAGEGILVRNVSGYPLMQNCLRFNIGLRKENDLLLEKLRMM</sequence>
<dbReference type="NCBIfam" id="TIGR01141">
    <property type="entry name" value="hisC"/>
    <property type="match status" value="1"/>
</dbReference>
<dbReference type="InterPro" id="IPR015422">
    <property type="entry name" value="PyrdxlP-dep_Trfase_small"/>
</dbReference>
<dbReference type="PANTHER" id="PTHR42885:SF2">
    <property type="entry name" value="HISTIDINOL-PHOSPHATE AMINOTRANSFERASE"/>
    <property type="match status" value="1"/>
</dbReference>
<dbReference type="CDD" id="cd00609">
    <property type="entry name" value="AAT_like"/>
    <property type="match status" value="1"/>
</dbReference>
<evidence type="ECO:0000256" key="5">
    <source>
        <dbReference type="ARBA" id="ARBA00022576"/>
    </source>
</evidence>
<evidence type="ECO:0000256" key="10">
    <source>
        <dbReference type="ARBA" id="ARBA00047481"/>
    </source>
</evidence>
<dbReference type="eggNOG" id="COG0079">
    <property type="taxonomic scope" value="Bacteria"/>
</dbReference>
<dbReference type="AlphaFoldDB" id="B3EQK1"/>
<organism evidence="13">
    <name type="scientific">Chlorobium phaeobacteroides (strain BS1)</name>
    <dbReference type="NCBI Taxonomy" id="331678"/>
    <lineage>
        <taxon>Bacteria</taxon>
        <taxon>Pseudomonadati</taxon>
        <taxon>Chlorobiota</taxon>
        <taxon>Chlorobiia</taxon>
        <taxon>Chlorobiales</taxon>
        <taxon>Chlorobiaceae</taxon>
        <taxon>Chlorobium/Pelodictyon group</taxon>
        <taxon>Chlorobium</taxon>
    </lineage>
</organism>
<comment type="subunit">
    <text evidence="4 11">Homodimer.</text>
</comment>
<gene>
    <name evidence="11" type="primary">hisC</name>
    <name evidence="13" type="ordered locus">Cphamn1_1096</name>
</gene>
<dbReference type="Pfam" id="PF00155">
    <property type="entry name" value="Aminotran_1_2"/>
    <property type="match status" value="1"/>
</dbReference>
<dbReference type="HOGENOM" id="CLU_017584_3_1_10"/>
<evidence type="ECO:0000313" key="13">
    <source>
        <dbReference type="EMBL" id="ACE04034.1"/>
    </source>
</evidence>
<name>B3EQK1_CHLPB</name>
<evidence type="ECO:0000256" key="4">
    <source>
        <dbReference type="ARBA" id="ARBA00011738"/>
    </source>
</evidence>
<dbReference type="PROSITE" id="PS00599">
    <property type="entry name" value="AA_TRANSFER_CLASS_2"/>
    <property type="match status" value="1"/>
</dbReference>
<keyword evidence="9 11" id="KW-0368">Histidine biosynthesis</keyword>
<evidence type="ECO:0000256" key="9">
    <source>
        <dbReference type="ARBA" id="ARBA00023102"/>
    </source>
</evidence>
<comment type="similarity">
    <text evidence="3 11">Belongs to the class-II pyridoxal-phosphate-dependent aminotransferase family. Histidinol-phosphate aminotransferase subfamily.</text>
</comment>
<evidence type="ECO:0000256" key="6">
    <source>
        <dbReference type="ARBA" id="ARBA00022605"/>
    </source>
</evidence>
<feature type="modified residue" description="N6-(pyridoxal phosphate)lysine" evidence="11">
    <location>
        <position position="228"/>
    </location>
</feature>
<evidence type="ECO:0000256" key="7">
    <source>
        <dbReference type="ARBA" id="ARBA00022679"/>
    </source>
</evidence>
<keyword evidence="7 11" id="KW-0808">Transferase</keyword>